<dbReference type="EMBL" id="JRES01001363">
    <property type="protein sequence ID" value="KNC23344.1"/>
    <property type="molecule type" value="Genomic_DNA"/>
</dbReference>
<evidence type="ECO:0000313" key="2">
    <source>
        <dbReference type="Proteomes" id="UP000037069"/>
    </source>
</evidence>
<dbReference type="OrthoDB" id="10023262at2759"/>
<dbReference type="PANTHER" id="PTHR37162:SF1">
    <property type="entry name" value="BED-TYPE DOMAIN-CONTAINING PROTEIN"/>
    <property type="match status" value="1"/>
</dbReference>
<dbReference type="AlphaFoldDB" id="A0A0L0BVS7"/>
<sequence>MRHRVPNNLDEIVSDVWSSEVDDESDSDEDPKLSGLVAHLTTKKHNNAIAPFNVGQETKVNFNPISSHKDTKRACLQNAIYAACHTSINSVDHLTLLQKKTFCDSAIAKDLQMADIGDSVFSLLIDESTDVSVKKQLGIVVRYYSESSRCLGTDNANAMVGANEGVIAQLKKKNSNIILVPCVCHSVQLAVTNASKFAVKRIVDQWFELKAHLSELYTDYNLAYLLFLKPVLAEVQKKPISQNNRSLDLEIMKFTILLTPATLQEEAVQ</sequence>
<evidence type="ECO:0000313" key="1">
    <source>
        <dbReference type="EMBL" id="KNC23344.1"/>
    </source>
</evidence>
<reference evidence="1 2" key="1">
    <citation type="journal article" date="2015" name="Nat. Commun.">
        <title>Lucilia cuprina genome unlocks parasitic fly biology to underpin future interventions.</title>
        <authorList>
            <person name="Anstead C.A."/>
            <person name="Korhonen P.K."/>
            <person name="Young N.D."/>
            <person name="Hall R.S."/>
            <person name="Jex A.R."/>
            <person name="Murali S.C."/>
            <person name="Hughes D.S."/>
            <person name="Lee S.F."/>
            <person name="Perry T."/>
            <person name="Stroehlein A.J."/>
            <person name="Ansell B.R."/>
            <person name="Breugelmans B."/>
            <person name="Hofmann A."/>
            <person name="Qu J."/>
            <person name="Dugan S."/>
            <person name="Lee S.L."/>
            <person name="Chao H."/>
            <person name="Dinh H."/>
            <person name="Han Y."/>
            <person name="Doddapaneni H.V."/>
            <person name="Worley K.C."/>
            <person name="Muzny D.M."/>
            <person name="Ioannidis P."/>
            <person name="Waterhouse R.M."/>
            <person name="Zdobnov E.M."/>
            <person name="James P.J."/>
            <person name="Bagnall N.H."/>
            <person name="Kotze A.C."/>
            <person name="Gibbs R.A."/>
            <person name="Richards S."/>
            <person name="Batterham P."/>
            <person name="Gasser R.B."/>
        </authorList>
    </citation>
    <scope>NUCLEOTIDE SEQUENCE [LARGE SCALE GENOMIC DNA]</scope>
    <source>
        <strain evidence="1 2">LS</strain>
        <tissue evidence="1">Full body</tissue>
    </source>
</reference>
<protein>
    <recommendedName>
        <fullName evidence="3">DUF4371 domain-containing protein</fullName>
    </recommendedName>
</protein>
<keyword evidence="2" id="KW-1185">Reference proteome</keyword>
<gene>
    <name evidence="1" type="ORF">FF38_01334</name>
</gene>
<comment type="caution">
    <text evidence="1">The sequence shown here is derived from an EMBL/GenBank/DDBJ whole genome shotgun (WGS) entry which is preliminary data.</text>
</comment>
<proteinExistence type="predicted"/>
<dbReference type="PANTHER" id="PTHR37162">
    <property type="entry name" value="HAT FAMILY DIMERISATION DOMAINCONTAINING PROTEIN-RELATED"/>
    <property type="match status" value="1"/>
</dbReference>
<dbReference type="Proteomes" id="UP000037069">
    <property type="component" value="Unassembled WGS sequence"/>
</dbReference>
<accession>A0A0L0BVS7</accession>
<organism evidence="1 2">
    <name type="scientific">Lucilia cuprina</name>
    <name type="common">Green bottle fly</name>
    <name type="synonym">Australian sheep blowfly</name>
    <dbReference type="NCBI Taxonomy" id="7375"/>
    <lineage>
        <taxon>Eukaryota</taxon>
        <taxon>Metazoa</taxon>
        <taxon>Ecdysozoa</taxon>
        <taxon>Arthropoda</taxon>
        <taxon>Hexapoda</taxon>
        <taxon>Insecta</taxon>
        <taxon>Pterygota</taxon>
        <taxon>Neoptera</taxon>
        <taxon>Endopterygota</taxon>
        <taxon>Diptera</taxon>
        <taxon>Brachycera</taxon>
        <taxon>Muscomorpha</taxon>
        <taxon>Oestroidea</taxon>
        <taxon>Calliphoridae</taxon>
        <taxon>Luciliinae</taxon>
        <taxon>Lucilia</taxon>
    </lineage>
</organism>
<evidence type="ECO:0008006" key="3">
    <source>
        <dbReference type="Google" id="ProtNLM"/>
    </source>
</evidence>
<name>A0A0L0BVS7_LUCCU</name>